<protein>
    <submittedName>
        <fullName evidence="2">Uncharacterized protein</fullName>
    </submittedName>
</protein>
<reference evidence="2 3" key="1">
    <citation type="submission" date="2013-02" db="EMBL/GenBank/DDBJ databases">
        <title>Draft Genome Sequence of Streptomyces aurantiacus, Which Produces Setomimycin.</title>
        <authorList>
            <person name="Gruening B.A."/>
            <person name="Praeg A."/>
            <person name="Erxleben A."/>
            <person name="Guenther S."/>
            <person name="Mueller M."/>
        </authorList>
    </citation>
    <scope>NUCLEOTIDE SEQUENCE [LARGE SCALE GENOMIC DNA]</scope>
    <source>
        <strain evidence="2 3">JA 4570</strain>
    </source>
</reference>
<feature type="region of interest" description="Disordered" evidence="1">
    <location>
        <begin position="1"/>
        <end position="41"/>
    </location>
</feature>
<name>S3ZTZ8_9ACTN</name>
<dbReference type="AlphaFoldDB" id="S3ZTZ8"/>
<keyword evidence="3" id="KW-1185">Reference proteome</keyword>
<proteinExistence type="predicted"/>
<dbReference type="RefSeq" id="WP_016638218.1">
    <property type="nucleotide sequence ID" value="NZ_AOPZ01000003.1"/>
</dbReference>
<sequence>MSARPGGLGAATGHAARVVRRAERAAPPTGTYGGAPRQGEN</sequence>
<comment type="caution">
    <text evidence="2">The sequence shown here is derived from an EMBL/GenBank/DDBJ whole genome shotgun (WGS) entry which is preliminary data.</text>
</comment>
<dbReference type="Proteomes" id="UP000014629">
    <property type="component" value="Unassembled WGS sequence"/>
</dbReference>
<evidence type="ECO:0000313" key="3">
    <source>
        <dbReference type="Proteomes" id="UP000014629"/>
    </source>
</evidence>
<dbReference type="PATRIC" id="fig|1286094.4.peg.80"/>
<evidence type="ECO:0000313" key="2">
    <source>
        <dbReference type="EMBL" id="EPH46916.1"/>
    </source>
</evidence>
<accession>S3ZTZ8</accession>
<feature type="compositionally biased region" description="Gly residues" evidence="1">
    <location>
        <begin position="1"/>
        <end position="10"/>
    </location>
</feature>
<evidence type="ECO:0000256" key="1">
    <source>
        <dbReference type="SAM" id="MobiDB-lite"/>
    </source>
</evidence>
<organism evidence="2 3">
    <name type="scientific">Streptomyces aurantiacus JA 4570</name>
    <dbReference type="NCBI Taxonomy" id="1286094"/>
    <lineage>
        <taxon>Bacteria</taxon>
        <taxon>Bacillati</taxon>
        <taxon>Actinomycetota</taxon>
        <taxon>Actinomycetes</taxon>
        <taxon>Kitasatosporales</taxon>
        <taxon>Streptomycetaceae</taxon>
        <taxon>Streptomyces</taxon>
        <taxon>Streptomyces aurantiacus group</taxon>
    </lineage>
</organism>
<dbReference type="EMBL" id="AOPZ01000003">
    <property type="protein sequence ID" value="EPH46916.1"/>
    <property type="molecule type" value="Genomic_DNA"/>
</dbReference>
<gene>
    <name evidence="2" type="ORF">STRAU_0082</name>
</gene>